<dbReference type="GO" id="GO:0008270">
    <property type="term" value="F:zinc ion binding"/>
    <property type="evidence" value="ECO:0007669"/>
    <property type="project" value="UniProtKB-KW"/>
</dbReference>
<dbReference type="InterPro" id="IPR026319">
    <property type="entry name" value="ZC2HC1A/B-like"/>
</dbReference>
<dbReference type="Pfam" id="PF13913">
    <property type="entry name" value="zf-C2HC_2"/>
    <property type="match status" value="2"/>
</dbReference>
<reference evidence="8 9" key="1">
    <citation type="submission" date="2013-11" db="EMBL/GenBank/DDBJ databases">
        <title>Genome sequencing of Stegodyphus mimosarum.</title>
        <authorList>
            <person name="Bechsgaard J."/>
        </authorList>
    </citation>
    <scope>NUCLEOTIDE SEQUENCE [LARGE SCALE GENOMIC DNA]</scope>
</reference>
<evidence type="ECO:0000256" key="6">
    <source>
        <dbReference type="SAM" id="MobiDB-lite"/>
    </source>
</evidence>
<accession>A0A087UXJ2</accession>
<dbReference type="STRING" id="407821.A0A087UXJ2"/>
<evidence type="ECO:0000313" key="9">
    <source>
        <dbReference type="Proteomes" id="UP000054359"/>
    </source>
</evidence>
<dbReference type="PROSITE" id="PS52027">
    <property type="entry name" value="ZF_C2HC_C3H"/>
    <property type="match status" value="2"/>
</dbReference>
<feature type="region of interest" description="Disordered" evidence="6">
    <location>
        <begin position="174"/>
        <end position="221"/>
    </location>
</feature>
<feature type="region of interest" description="Disordered" evidence="6">
    <location>
        <begin position="75"/>
        <end position="117"/>
    </location>
</feature>
<dbReference type="AlphaFoldDB" id="A0A087UXJ2"/>
<dbReference type="OMA" id="GAKYCCE"/>
<keyword evidence="2" id="KW-0677">Repeat</keyword>
<evidence type="ECO:0000259" key="7">
    <source>
        <dbReference type="PROSITE" id="PS52027"/>
    </source>
</evidence>
<feature type="non-terminal residue" evidence="8">
    <location>
        <position position="394"/>
    </location>
</feature>
<evidence type="ECO:0000313" key="8">
    <source>
        <dbReference type="EMBL" id="KFM82081.1"/>
    </source>
</evidence>
<feature type="domain" description="C2HC/C3H-type" evidence="7">
    <location>
        <begin position="123"/>
        <end position="152"/>
    </location>
</feature>
<name>A0A087UXJ2_STEMI</name>
<sequence length="394" mass="44371">MSLSANDQLTNKNEGFEVEIVDQLLLKSCQICGRTFNPKSLQRHERICEKAKKSNNRTVFNSFLQRAKEIGAVPVINDNRETKKNSKGKKEENGNSLRRTSGEKNQTDALNNGVSPKKTIPAGYEQCPSCSRCFSQKAADRHIAWCLEQQSRLPNTPPNSEALERLKARVKYRAPLPIKKKNKDSGKRLVKSADSVRESSSLRTHSSPPISGSDASHSKHTALNNKSVPKAYKNLERSVPFHFAHNTATNLLCSKINEQEVKPKKAVKFKEKFPVYNIERNKNLDMLAALRLRLSELNTSDELLDEYVLRSNESEHLRNNHSKMYTFPAPVEMIKDPWNSDGEMQRSTSSSSSGSLPSVNCGENSGRRMPRFCYNCGTKYPIISAKYCCECGAR</sequence>
<dbReference type="PANTHER" id="PTHR13555:SF36">
    <property type="entry name" value="ZINC FINGER C2HC DOMAIN-CONTAINING PROTEIN 1B"/>
    <property type="match status" value="1"/>
</dbReference>
<proteinExistence type="predicted"/>
<keyword evidence="1" id="KW-0479">Metal-binding</keyword>
<feature type="region of interest" description="Disordered" evidence="6">
    <location>
        <begin position="338"/>
        <end position="363"/>
    </location>
</feature>
<feature type="domain" description="C2HC/C3H-type" evidence="7">
    <location>
        <begin position="25"/>
        <end position="54"/>
    </location>
</feature>
<feature type="compositionally biased region" description="Basic and acidic residues" evidence="6">
    <location>
        <begin position="78"/>
        <end position="93"/>
    </location>
</feature>
<feature type="compositionally biased region" description="Low complexity" evidence="6">
    <location>
        <begin position="347"/>
        <end position="358"/>
    </location>
</feature>
<dbReference type="InterPro" id="IPR049899">
    <property type="entry name" value="Znf_C2HC_C3H"/>
</dbReference>
<protein>
    <submittedName>
        <fullName evidence="8">Protein FAM164A</fullName>
    </submittedName>
</protein>
<organism evidence="8 9">
    <name type="scientific">Stegodyphus mimosarum</name>
    <name type="common">African social velvet spider</name>
    <dbReference type="NCBI Taxonomy" id="407821"/>
    <lineage>
        <taxon>Eukaryota</taxon>
        <taxon>Metazoa</taxon>
        <taxon>Ecdysozoa</taxon>
        <taxon>Arthropoda</taxon>
        <taxon>Chelicerata</taxon>
        <taxon>Arachnida</taxon>
        <taxon>Araneae</taxon>
        <taxon>Araneomorphae</taxon>
        <taxon>Entelegynae</taxon>
        <taxon>Eresoidea</taxon>
        <taxon>Eresidae</taxon>
        <taxon>Stegodyphus</taxon>
    </lineage>
</organism>
<dbReference type="OrthoDB" id="10066537at2759"/>
<dbReference type="Gene3D" id="3.30.160.60">
    <property type="entry name" value="Classic Zinc Finger"/>
    <property type="match status" value="1"/>
</dbReference>
<feature type="compositionally biased region" description="Polar residues" evidence="6">
    <location>
        <begin position="198"/>
        <end position="221"/>
    </location>
</feature>
<keyword evidence="9" id="KW-1185">Reference proteome</keyword>
<keyword evidence="4" id="KW-0862">Zinc</keyword>
<evidence type="ECO:0000256" key="4">
    <source>
        <dbReference type="ARBA" id="ARBA00022833"/>
    </source>
</evidence>
<dbReference type="Proteomes" id="UP000054359">
    <property type="component" value="Unassembled WGS sequence"/>
</dbReference>
<dbReference type="PANTHER" id="PTHR13555">
    <property type="entry name" value="C2H2 ZINC FINGER CGI-62-RELATED"/>
    <property type="match status" value="1"/>
</dbReference>
<evidence type="ECO:0000256" key="1">
    <source>
        <dbReference type="ARBA" id="ARBA00022723"/>
    </source>
</evidence>
<evidence type="ECO:0000256" key="3">
    <source>
        <dbReference type="ARBA" id="ARBA00022771"/>
    </source>
</evidence>
<gene>
    <name evidence="8" type="ORF">X975_24654</name>
</gene>
<keyword evidence="3 5" id="KW-0863">Zinc-finger</keyword>
<evidence type="ECO:0000256" key="5">
    <source>
        <dbReference type="PROSITE-ProRule" id="PRU01371"/>
    </source>
</evidence>
<evidence type="ECO:0000256" key="2">
    <source>
        <dbReference type="ARBA" id="ARBA00022737"/>
    </source>
</evidence>
<dbReference type="EMBL" id="KK122159">
    <property type="protein sequence ID" value="KFM82081.1"/>
    <property type="molecule type" value="Genomic_DNA"/>
</dbReference>